<evidence type="ECO:0000313" key="10">
    <source>
        <dbReference type="Proteomes" id="UP001148932"/>
    </source>
</evidence>
<protein>
    <recommendedName>
        <fullName evidence="1">DNA (cytosine-5-)-methyltransferase</fullName>
        <ecNumber evidence="1">2.1.1.37</ecNumber>
    </recommendedName>
</protein>
<evidence type="ECO:0000256" key="1">
    <source>
        <dbReference type="ARBA" id="ARBA00011975"/>
    </source>
</evidence>
<evidence type="ECO:0000256" key="3">
    <source>
        <dbReference type="ARBA" id="ARBA00022679"/>
    </source>
</evidence>
<evidence type="ECO:0000256" key="2">
    <source>
        <dbReference type="ARBA" id="ARBA00022603"/>
    </source>
</evidence>
<dbReference type="PANTHER" id="PTHR10629">
    <property type="entry name" value="CYTOSINE-SPECIFIC METHYLTRANSFERASE"/>
    <property type="match status" value="1"/>
</dbReference>
<reference evidence="9" key="1">
    <citation type="submission" date="2022-10" db="EMBL/GenBank/DDBJ databases">
        <title>Description of microaerobic benzene degrading bacteria.</title>
        <authorList>
            <person name="Bedics A."/>
            <person name="Tancsics A."/>
            <person name="Banerjee S."/>
        </authorList>
    </citation>
    <scope>NUCLEOTIDE SEQUENCE</scope>
    <source>
        <strain evidence="9">D2M1</strain>
    </source>
</reference>
<dbReference type="NCBIfam" id="TIGR00675">
    <property type="entry name" value="dcm"/>
    <property type="match status" value="1"/>
</dbReference>
<sequence>MVRNENALPTIDFFSGAGGMSYGFHCHPGFKLVAAVDAELTKPSAKDQSSDCNKTYFANCNIHPRNEVLNYENILEIGAELWPNDVFDGVLLACPPCTDFTRAKPENHLIDGNRNELTSAVANLIFKIRPKYFAYENAREALQGNHAQHLETILHVLQSIGYSYKVEILNLNDFGLPQQRERVILIASRDREVRNLRDLWQGLSIKTAATVGGALERLSVLDLEVPQSLDKRFPQLTEEVLKRIMAIPKDGGSWTDIATTHQELLIPSMKKKIKNGNTGSYGDVYGRMALKQPAPTIKRECSHVGNGRYTHPTENRLLSVGEMAFLQGFPIQFKFAGSQLSNCYRQIGDAVPPLISHQLAWLISWVETGIRPSPRDFCLKNSALSAEQF</sequence>
<evidence type="ECO:0000313" key="9">
    <source>
        <dbReference type="EMBL" id="MDD2179931.1"/>
    </source>
</evidence>
<keyword evidence="2 7" id="KW-0489">Methyltransferase</keyword>
<dbReference type="InterPro" id="IPR050390">
    <property type="entry name" value="C5-Methyltransferase"/>
</dbReference>
<dbReference type="PROSITE" id="PS51679">
    <property type="entry name" value="SAM_MT_C5"/>
    <property type="match status" value="1"/>
</dbReference>
<comment type="similarity">
    <text evidence="7 8">Belongs to the class I-like SAM-binding methyltransferase superfamily. C5-methyltransferase family.</text>
</comment>
<accession>A0ABT5S3D6</accession>
<evidence type="ECO:0000256" key="5">
    <source>
        <dbReference type="ARBA" id="ARBA00022747"/>
    </source>
</evidence>
<dbReference type="InterPro" id="IPR029063">
    <property type="entry name" value="SAM-dependent_MTases_sf"/>
</dbReference>
<dbReference type="SUPFAM" id="SSF53335">
    <property type="entry name" value="S-adenosyl-L-methionine-dependent methyltransferases"/>
    <property type="match status" value="1"/>
</dbReference>
<dbReference type="Gene3D" id="3.40.50.150">
    <property type="entry name" value="Vaccinia Virus protein VP39"/>
    <property type="match status" value="1"/>
</dbReference>
<dbReference type="EMBL" id="JAPCKI010000017">
    <property type="protein sequence ID" value="MDD2179931.1"/>
    <property type="molecule type" value="Genomic_DNA"/>
</dbReference>
<dbReference type="Gene3D" id="3.90.120.10">
    <property type="entry name" value="DNA Methylase, subunit A, domain 2"/>
    <property type="match status" value="1"/>
</dbReference>
<keyword evidence="10" id="KW-1185">Reference proteome</keyword>
<gene>
    <name evidence="9" type="ORF">OIN59_21025</name>
</gene>
<comment type="caution">
    <text evidence="9">The sequence shown here is derived from an EMBL/GenBank/DDBJ whole genome shotgun (WGS) entry which is preliminary data.</text>
</comment>
<dbReference type="GO" id="GO:0008168">
    <property type="term" value="F:methyltransferase activity"/>
    <property type="evidence" value="ECO:0007669"/>
    <property type="project" value="UniProtKB-KW"/>
</dbReference>
<dbReference type="Proteomes" id="UP001148932">
    <property type="component" value="Unassembled WGS sequence"/>
</dbReference>
<dbReference type="PANTHER" id="PTHR10629:SF52">
    <property type="entry name" value="DNA (CYTOSINE-5)-METHYLTRANSFERASE 1"/>
    <property type="match status" value="1"/>
</dbReference>
<keyword evidence="5" id="KW-0680">Restriction system</keyword>
<evidence type="ECO:0000256" key="7">
    <source>
        <dbReference type="PROSITE-ProRule" id="PRU01016"/>
    </source>
</evidence>
<name>A0ABT5S3D6_9BURK</name>
<dbReference type="Pfam" id="PF00145">
    <property type="entry name" value="DNA_methylase"/>
    <property type="match status" value="1"/>
</dbReference>
<dbReference type="InterPro" id="IPR001525">
    <property type="entry name" value="C5_MeTfrase"/>
</dbReference>
<dbReference type="GO" id="GO:0032259">
    <property type="term" value="P:methylation"/>
    <property type="evidence" value="ECO:0007669"/>
    <property type="project" value="UniProtKB-KW"/>
</dbReference>
<evidence type="ECO:0000256" key="8">
    <source>
        <dbReference type="RuleBase" id="RU000416"/>
    </source>
</evidence>
<organism evidence="9 10">
    <name type="scientific">Acidovorax benzenivorans</name>
    <dbReference type="NCBI Taxonomy" id="2987520"/>
    <lineage>
        <taxon>Bacteria</taxon>
        <taxon>Pseudomonadati</taxon>
        <taxon>Pseudomonadota</taxon>
        <taxon>Betaproteobacteria</taxon>
        <taxon>Burkholderiales</taxon>
        <taxon>Comamonadaceae</taxon>
        <taxon>Acidovorax</taxon>
    </lineage>
</organism>
<dbReference type="EC" id="2.1.1.37" evidence="1"/>
<feature type="active site" evidence="7">
    <location>
        <position position="97"/>
    </location>
</feature>
<dbReference type="RefSeq" id="WP_274113525.1">
    <property type="nucleotide sequence ID" value="NZ_JAPCKI010000017.1"/>
</dbReference>
<dbReference type="PRINTS" id="PR00105">
    <property type="entry name" value="C5METTRFRASE"/>
</dbReference>
<keyword evidence="4 7" id="KW-0949">S-adenosyl-L-methionine</keyword>
<evidence type="ECO:0000256" key="6">
    <source>
        <dbReference type="ARBA" id="ARBA00047422"/>
    </source>
</evidence>
<comment type="catalytic activity">
    <reaction evidence="6">
        <text>a 2'-deoxycytidine in DNA + S-adenosyl-L-methionine = a 5-methyl-2'-deoxycytidine in DNA + S-adenosyl-L-homocysteine + H(+)</text>
        <dbReference type="Rhea" id="RHEA:13681"/>
        <dbReference type="Rhea" id="RHEA-COMP:11369"/>
        <dbReference type="Rhea" id="RHEA-COMP:11370"/>
        <dbReference type="ChEBI" id="CHEBI:15378"/>
        <dbReference type="ChEBI" id="CHEBI:57856"/>
        <dbReference type="ChEBI" id="CHEBI:59789"/>
        <dbReference type="ChEBI" id="CHEBI:85452"/>
        <dbReference type="ChEBI" id="CHEBI:85454"/>
        <dbReference type="EC" id="2.1.1.37"/>
    </reaction>
</comment>
<proteinExistence type="inferred from homology"/>
<evidence type="ECO:0000256" key="4">
    <source>
        <dbReference type="ARBA" id="ARBA00022691"/>
    </source>
</evidence>
<keyword evidence="3 7" id="KW-0808">Transferase</keyword>